<evidence type="ECO:0000256" key="1">
    <source>
        <dbReference type="ARBA" id="ARBA00022612"/>
    </source>
</evidence>
<keyword evidence="2" id="KW-0175">Coiled coil</keyword>
<dbReference type="PANTHER" id="PTHR37813">
    <property type="entry name" value="FELS-2 PROPHAGE PROTEIN"/>
    <property type="match status" value="1"/>
</dbReference>
<accession>A0A4R4KLH5</accession>
<reference evidence="6 7" key="1">
    <citation type="submission" date="2019-02" db="EMBL/GenBank/DDBJ databases">
        <title>Arundinibacter roseus gen. nov., sp. nov., a new member of the family Cytophagaceae.</title>
        <authorList>
            <person name="Szuroczki S."/>
            <person name="Khayer B."/>
            <person name="Sproer C."/>
            <person name="Toumi M."/>
            <person name="Szabo A."/>
            <person name="Felfoldi T."/>
            <person name="Schumann P."/>
            <person name="Toth E."/>
        </authorList>
    </citation>
    <scope>NUCLEOTIDE SEQUENCE [LARGE SCALE GENOMIC DNA]</scope>
    <source>
        <strain evidence="6 7">DMA-k-7a</strain>
    </source>
</reference>
<gene>
    <name evidence="6" type="ORF">EZE20_01925</name>
</gene>
<keyword evidence="1" id="KW-1188">Viral release from host cell</keyword>
<dbReference type="OrthoDB" id="840436at2"/>
<dbReference type="NCBIfam" id="TIGR01760">
    <property type="entry name" value="tape_meas_TP901"/>
    <property type="match status" value="1"/>
</dbReference>
<protein>
    <submittedName>
        <fullName evidence="6">Phage tail tape measure protein</fullName>
    </submittedName>
</protein>
<feature type="transmembrane region" description="Helical" evidence="4">
    <location>
        <begin position="510"/>
        <end position="536"/>
    </location>
</feature>
<evidence type="ECO:0000256" key="2">
    <source>
        <dbReference type="SAM" id="Coils"/>
    </source>
</evidence>
<feature type="coiled-coil region" evidence="2">
    <location>
        <begin position="22"/>
        <end position="66"/>
    </location>
</feature>
<dbReference type="Proteomes" id="UP000295706">
    <property type="component" value="Unassembled WGS sequence"/>
</dbReference>
<evidence type="ECO:0000256" key="3">
    <source>
        <dbReference type="SAM" id="MobiDB-lite"/>
    </source>
</evidence>
<organism evidence="6 7">
    <name type="scientific">Arundinibacter roseus</name>
    <dbReference type="NCBI Taxonomy" id="2070510"/>
    <lineage>
        <taxon>Bacteria</taxon>
        <taxon>Pseudomonadati</taxon>
        <taxon>Bacteroidota</taxon>
        <taxon>Cytophagia</taxon>
        <taxon>Cytophagales</taxon>
        <taxon>Spirosomataceae</taxon>
        <taxon>Arundinibacter</taxon>
    </lineage>
</organism>
<comment type="caution">
    <text evidence="6">The sequence shown here is derived from an EMBL/GenBank/DDBJ whole genome shotgun (WGS) entry which is preliminary data.</text>
</comment>
<keyword evidence="4" id="KW-1133">Transmembrane helix</keyword>
<feature type="region of interest" description="Disordered" evidence="3">
    <location>
        <begin position="610"/>
        <end position="643"/>
    </location>
</feature>
<dbReference type="RefSeq" id="WP_132113896.1">
    <property type="nucleotide sequence ID" value="NZ_SMJU01000001.1"/>
</dbReference>
<feature type="compositionally biased region" description="Basic and acidic residues" evidence="3">
    <location>
        <begin position="614"/>
        <end position="643"/>
    </location>
</feature>
<evidence type="ECO:0000313" key="7">
    <source>
        <dbReference type="Proteomes" id="UP000295706"/>
    </source>
</evidence>
<dbReference type="PANTHER" id="PTHR37813:SF1">
    <property type="entry name" value="FELS-2 PROPHAGE PROTEIN"/>
    <property type="match status" value="1"/>
</dbReference>
<dbReference type="EMBL" id="SMJU01000001">
    <property type="protein sequence ID" value="TDB69118.1"/>
    <property type="molecule type" value="Genomic_DNA"/>
</dbReference>
<sequence length="1317" mass="143277">MQLVENSIWNLDINGKPALNALGELEQKLLETKKAQEDLKRGTKEWAESQKEIKALEAEIKKVRETMGLAGMTVKQLEGYAKQLGKEIKDLTPGTDDYIKKTEELKQVNTRLSSVRKDVRAVAEEADNSKGTWGRMKDWIMGAFVVTAIVEAGRMIGQFVGDSIEHFKKFQSASAELSANTKITGNELKYLEEQAKKLGPQMGKTGDEMLAAYQLMGSAKSDLTENAESLAAVTREAIILSQAGKIELAPATELMAGALNQFNAPASDAGRFINAIAAGAQVGSAEISDMTSALKASGTVANAANVSFEQTNGALQSLSTINIKGEQAGTMFRNTLIKLMSSADDLNPQIVGLDKSLENLSARKMSTAELAKMFGTENVVAAQHLMNHRDQVAEFTEALTGTDEAYKMAAINNETLEARQKQSEATTANLGVALGEKLNPFIIKAYDAFGVFQEVMGNVIDSSTPLFDSFMMLWDVLSNLFGSVGKVISAFFGLDEKTNGTKVVMQTLSVIFGIVAAAAAGLVLVLQTIIDGLLFLDGKITFEQLKTNAVNSFNTIKAGLKSTFVDQFKEIEAPAVAAQADLTKKQGDARAEEEKKTIDKIVNTETATHAQGLTKKEEAAQKHRDSEQAKAKAKAEKEEADRVKANETANKAIEKMAIDAITDDTARKKKLLEYELNEKLANNAKSKADDLTKVNYEIALRAKFKADTEKLEADARAKALAEETKKLNAISRLEEQLRTERLNQEYATTKSILEHALTNERLTIQQRQRLKLDLIELERQNELRKIEDIARAERAKAVETSNQLIKLAGDDADKKKQILSELDTTIRGIDAKLIADKNAANAKHNAETRDTERKSLEERKANQESFFSMLKGLLKGDFDAFNDFLNKKLQNEKAMQDERLQGWTGKTMEILNIVKGGLEVLSAANELYLTMQINRNNRERDDKIKKLQQQYQKGLIDKVTYETGLANINEQADEKEKQLKLKAWRRDQAGQIAMAVINGAAAALKSLATMGWPLGLVGVAAAAATTVAQIAMIKRQQPPTFAQGGKIRNGGVPEGPAHGSSYGQSGIALIRRDTGDEVGEMEGGEPILILSRNTYKNNGKVIDKLLNSSLHRNGAPVFAEKGALFGSDGGDYRDFLEPMKAGQMYLFGSKKRKEYDKKMKEQYDADMAAKAEMESYMNYDYGDYGADDYGAGSDYGDGSGFDSGVDFGDGGDYSEGFNGNEYQDVGDADATVGATNAQIQASQNMMAAIARNTAQTVKVVTELADATKGMSGKIDQLIGAANRTADNAGAAAAASNRAAEASNRAADVTSMAIKNDL</sequence>
<keyword evidence="4" id="KW-0472">Membrane</keyword>
<evidence type="ECO:0000313" key="6">
    <source>
        <dbReference type="EMBL" id="TDB69118.1"/>
    </source>
</evidence>
<name>A0A4R4KLH5_9BACT</name>
<keyword evidence="7" id="KW-1185">Reference proteome</keyword>
<evidence type="ECO:0000256" key="4">
    <source>
        <dbReference type="SAM" id="Phobius"/>
    </source>
</evidence>
<keyword evidence="4" id="KW-0812">Transmembrane</keyword>
<feature type="domain" description="Phage tail tape measure protein" evidence="5">
    <location>
        <begin position="193"/>
        <end position="376"/>
    </location>
</feature>
<proteinExistence type="predicted"/>
<dbReference type="InterPro" id="IPR010090">
    <property type="entry name" value="Phage_tape_meas"/>
</dbReference>
<evidence type="ECO:0000259" key="5">
    <source>
        <dbReference type="Pfam" id="PF10145"/>
    </source>
</evidence>
<dbReference type="Pfam" id="PF10145">
    <property type="entry name" value="PhageMin_Tail"/>
    <property type="match status" value="1"/>
</dbReference>